<protein>
    <recommendedName>
        <fullName evidence="3">mitogen-activated protein kinase kinase kinase</fullName>
        <ecNumber evidence="3">2.7.11.25</ecNumber>
    </recommendedName>
</protein>
<dbReference type="EC" id="2.7.11.25" evidence="3"/>
<feature type="region of interest" description="Disordered" evidence="16">
    <location>
        <begin position="907"/>
        <end position="1001"/>
    </location>
</feature>
<dbReference type="PRINTS" id="PR00109">
    <property type="entry name" value="TYRKINASE"/>
</dbReference>
<reference evidence="19 20" key="1">
    <citation type="submission" date="2024-03" db="EMBL/GenBank/DDBJ databases">
        <title>Adaptation during the transition from Ophiocordyceps entomopathogen to insect associate is accompanied by gene loss and intensified selection.</title>
        <authorList>
            <person name="Ward C.M."/>
            <person name="Onetto C.A."/>
            <person name="Borneman A.R."/>
        </authorList>
    </citation>
    <scope>NUCLEOTIDE SEQUENCE [LARGE SCALE GENOMIC DNA]</scope>
    <source>
        <strain evidence="19">AWRI1</strain>
        <tissue evidence="19">Single Adult Female</tissue>
    </source>
</reference>
<dbReference type="InterPro" id="IPR000719">
    <property type="entry name" value="Prot_kinase_dom"/>
</dbReference>
<evidence type="ECO:0000256" key="7">
    <source>
        <dbReference type="ARBA" id="ARBA00022737"/>
    </source>
</evidence>
<dbReference type="FunFam" id="3.30.200.20:FF:000085">
    <property type="entry name" value="Mitogen-activated protein kinase kinase kinase"/>
    <property type="match status" value="1"/>
</dbReference>
<keyword evidence="6" id="KW-0808">Transferase</keyword>
<feature type="compositionally biased region" description="Basic and acidic residues" evidence="16">
    <location>
        <begin position="981"/>
        <end position="1001"/>
    </location>
</feature>
<feature type="domain" description="Protein kinase" evidence="18">
    <location>
        <begin position="116"/>
        <end position="383"/>
    </location>
</feature>
<dbReference type="GO" id="GO:0005524">
    <property type="term" value="F:ATP binding"/>
    <property type="evidence" value="ECO:0007669"/>
    <property type="project" value="UniProtKB-UniRule"/>
</dbReference>
<evidence type="ECO:0000259" key="18">
    <source>
        <dbReference type="PROSITE" id="PS50011"/>
    </source>
</evidence>
<comment type="cofactor">
    <cofactor evidence="1">
        <name>Mg(2+)</name>
        <dbReference type="ChEBI" id="CHEBI:18420"/>
    </cofactor>
</comment>
<evidence type="ECO:0000256" key="14">
    <source>
        <dbReference type="PROSITE-ProRule" id="PRU10141"/>
    </source>
</evidence>
<keyword evidence="10 14" id="KW-0067">ATP-binding</keyword>
<dbReference type="SMART" id="SM00220">
    <property type="entry name" value="S_TKc"/>
    <property type="match status" value="1"/>
</dbReference>
<dbReference type="PROSITE" id="PS00107">
    <property type="entry name" value="PROTEIN_KINASE_ATP"/>
    <property type="match status" value="1"/>
</dbReference>
<feature type="coiled-coil region" evidence="15">
    <location>
        <begin position="395"/>
        <end position="445"/>
    </location>
</feature>
<evidence type="ECO:0000256" key="12">
    <source>
        <dbReference type="ARBA" id="ARBA00048329"/>
    </source>
</evidence>
<comment type="similarity">
    <text evidence="2">Belongs to the protein kinase superfamily. STE Ser/Thr protein kinase family. MAP kinase kinase kinase subfamily.</text>
</comment>
<dbReference type="PRINTS" id="PR00452">
    <property type="entry name" value="SH3DOMAIN"/>
</dbReference>
<dbReference type="InterPro" id="IPR036028">
    <property type="entry name" value="SH3-like_dom_sf"/>
</dbReference>
<proteinExistence type="inferred from homology"/>
<dbReference type="Gene3D" id="3.30.200.20">
    <property type="entry name" value="Phosphorylase Kinase, domain 1"/>
    <property type="match status" value="1"/>
</dbReference>
<dbReference type="SMART" id="SM00326">
    <property type="entry name" value="SH3"/>
    <property type="match status" value="1"/>
</dbReference>
<evidence type="ECO:0000256" key="1">
    <source>
        <dbReference type="ARBA" id="ARBA00001946"/>
    </source>
</evidence>
<dbReference type="PROSITE" id="PS50002">
    <property type="entry name" value="SH3"/>
    <property type="match status" value="1"/>
</dbReference>
<feature type="compositionally biased region" description="Low complexity" evidence="16">
    <location>
        <begin position="909"/>
        <end position="920"/>
    </location>
</feature>
<evidence type="ECO:0000259" key="17">
    <source>
        <dbReference type="PROSITE" id="PS50002"/>
    </source>
</evidence>
<comment type="catalytic activity">
    <reaction evidence="11">
        <text>L-threonyl-[protein] + ATP = O-phospho-L-threonyl-[protein] + ADP + H(+)</text>
        <dbReference type="Rhea" id="RHEA:46608"/>
        <dbReference type="Rhea" id="RHEA-COMP:11060"/>
        <dbReference type="Rhea" id="RHEA-COMP:11605"/>
        <dbReference type="ChEBI" id="CHEBI:15378"/>
        <dbReference type="ChEBI" id="CHEBI:30013"/>
        <dbReference type="ChEBI" id="CHEBI:30616"/>
        <dbReference type="ChEBI" id="CHEBI:61977"/>
        <dbReference type="ChEBI" id="CHEBI:456216"/>
        <dbReference type="EC" id="2.7.11.25"/>
    </reaction>
</comment>
<feature type="compositionally biased region" description="Low complexity" evidence="16">
    <location>
        <begin position="932"/>
        <end position="954"/>
    </location>
</feature>
<feature type="region of interest" description="Disordered" evidence="16">
    <location>
        <begin position="817"/>
        <end position="841"/>
    </location>
</feature>
<evidence type="ECO:0000256" key="13">
    <source>
        <dbReference type="PROSITE-ProRule" id="PRU00192"/>
    </source>
</evidence>
<accession>A0AAN9TMW7</accession>
<dbReference type="Gene3D" id="2.30.30.40">
    <property type="entry name" value="SH3 Domains"/>
    <property type="match status" value="1"/>
</dbReference>
<dbReference type="Gene3D" id="1.10.510.10">
    <property type="entry name" value="Transferase(Phosphotransferase) domain 1"/>
    <property type="match status" value="1"/>
</dbReference>
<dbReference type="InterPro" id="IPR001245">
    <property type="entry name" value="Ser-Thr/Tyr_kinase_cat_dom"/>
</dbReference>
<evidence type="ECO:0000256" key="15">
    <source>
        <dbReference type="SAM" id="Coils"/>
    </source>
</evidence>
<dbReference type="PANTHER" id="PTHR44329">
    <property type="entry name" value="SERINE/THREONINE-PROTEIN KINASE TNNI3K-RELATED"/>
    <property type="match status" value="1"/>
</dbReference>
<keyword evidence="5" id="KW-0723">Serine/threonine-protein kinase</keyword>
<dbReference type="CDD" id="cd11876">
    <property type="entry name" value="SH3_MLK"/>
    <property type="match status" value="1"/>
</dbReference>
<comment type="catalytic activity">
    <reaction evidence="12">
        <text>L-seryl-[protein] + ATP = O-phospho-L-seryl-[protein] + ADP + H(+)</text>
        <dbReference type="Rhea" id="RHEA:17989"/>
        <dbReference type="Rhea" id="RHEA-COMP:9863"/>
        <dbReference type="Rhea" id="RHEA-COMP:11604"/>
        <dbReference type="ChEBI" id="CHEBI:15378"/>
        <dbReference type="ChEBI" id="CHEBI:29999"/>
        <dbReference type="ChEBI" id="CHEBI:30616"/>
        <dbReference type="ChEBI" id="CHEBI:83421"/>
        <dbReference type="ChEBI" id="CHEBI:456216"/>
        <dbReference type="EC" id="2.7.11.25"/>
    </reaction>
</comment>
<keyword evidence="9" id="KW-0418">Kinase</keyword>
<dbReference type="FunFam" id="1.10.510.10:FF:000076">
    <property type="entry name" value="Mitogen-activated protein kinase kinase kinase"/>
    <property type="match status" value="1"/>
</dbReference>
<dbReference type="InterPro" id="IPR017441">
    <property type="entry name" value="Protein_kinase_ATP_BS"/>
</dbReference>
<dbReference type="InterPro" id="IPR008271">
    <property type="entry name" value="Ser/Thr_kinase_AS"/>
</dbReference>
<dbReference type="Pfam" id="PF07714">
    <property type="entry name" value="PK_Tyr_Ser-Thr"/>
    <property type="match status" value="1"/>
</dbReference>
<evidence type="ECO:0000256" key="9">
    <source>
        <dbReference type="ARBA" id="ARBA00022777"/>
    </source>
</evidence>
<keyword evidence="4 13" id="KW-0728">SH3 domain</keyword>
<gene>
    <name evidence="19" type="ORF">V9T40_009511</name>
</gene>
<dbReference type="SUPFAM" id="SSF50044">
    <property type="entry name" value="SH3-domain"/>
    <property type="match status" value="1"/>
</dbReference>
<keyword evidence="15" id="KW-0175">Coiled coil</keyword>
<dbReference type="InterPro" id="IPR011009">
    <property type="entry name" value="Kinase-like_dom_sf"/>
</dbReference>
<dbReference type="InterPro" id="IPR051681">
    <property type="entry name" value="Ser/Thr_Kinases-Pseudokinases"/>
</dbReference>
<feature type="domain" description="SH3" evidence="17">
    <location>
        <begin position="38"/>
        <end position="102"/>
    </location>
</feature>
<evidence type="ECO:0000256" key="2">
    <source>
        <dbReference type="ARBA" id="ARBA00006529"/>
    </source>
</evidence>
<evidence type="ECO:0000256" key="11">
    <source>
        <dbReference type="ARBA" id="ARBA00047559"/>
    </source>
</evidence>
<feature type="compositionally biased region" description="Polar residues" evidence="16">
    <location>
        <begin position="824"/>
        <end position="838"/>
    </location>
</feature>
<dbReference type="CDD" id="cd14061">
    <property type="entry name" value="STKc_MLK"/>
    <property type="match status" value="1"/>
</dbReference>
<evidence type="ECO:0000256" key="16">
    <source>
        <dbReference type="SAM" id="MobiDB-lite"/>
    </source>
</evidence>
<keyword evidence="20" id="KW-1185">Reference proteome</keyword>
<evidence type="ECO:0000256" key="8">
    <source>
        <dbReference type="ARBA" id="ARBA00022741"/>
    </source>
</evidence>
<dbReference type="AlphaFoldDB" id="A0AAN9TMW7"/>
<dbReference type="Pfam" id="PF00018">
    <property type="entry name" value="SH3_1"/>
    <property type="match status" value="1"/>
</dbReference>
<organism evidence="19 20">
    <name type="scientific">Parthenolecanium corni</name>
    <dbReference type="NCBI Taxonomy" id="536013"/>
    <lineage>
        <taxon>Eukaryota</taxon>
        <taxon>Metazoa</taxon>
        <taxon>Ecdysozoa</taxon>
        <taxon>Arthropoda</taxon>
        <taxon>Hexapoda</taxon>
        <taxon>Insecta</taxon>
        <taxon>Pterygota</taxon>
        <taxon>Neoptera</taxon>
        <taxon>Paraneoptera</taxon>
        <taxon>Hemiptera</taxon>
        <taxon>Sternorrhyncha</taxon>
        <taxon>Coccoidea</taxon>
        <taxon>Coccidae</taxon>
        <taxon>Parthenolecanium</taxon>
    </lineage>
</organism>
<evidence type="ECO:0000256" key="6">
    <source>
        <dbReference type="ARBA" id="ARBA00022679"/>
    </source>
</evidence>
<feature type="region of interest" description="Disordered" evidence="16">
    <location>
        <begin position="507"/>
        <end position="530"/>
    </location>
</feature>
<evidence type="ECO:0000256" key="5">
    <source>
        <dbReference type="ARBA" id="ARBA00022527"/>
    </source>
</evidence>
<sequence>MPPKIDELMDSPLNYESPVHLVTDYRRVQGYDSPLPNLIRSLWTVLYDYEAQGEDELSLRKGEIVEVLSTDEKISGDRGWWTGKIGDKVGIFPANFVSRNGNDNIMYIKEIPYSDLELQEVIGVGGFGKVHRGFWKDLEVAVKAAQPDPDEEICVTIENVKQEAHLFWLLEHENIVKLLGVCLELPNLCLVMEFCRGGSLNRILAGKKISPNVLLNWAIQIARGMVYLHNNAPISIIHRDLKSSNVLLFEPLENDDLRFKTLKITDFGLAREVYKTTRMSAAGTYAWMAPEVIKLSTYSKSSDVWSYGIVLWELLTGETPYKGIDPFTVAYGVAVNKLTLPIPSTCPEQFRVLMEACWDPDPHMRPTFENILIDLDTIQHSKFLQTPHESFHIMQDDWKEEIEEVLIELRMKEKELRCREEEVTNAEVQQRLKAQNLRKKEQELAIREYDLFQRELNLLMQQKPTPTPHKRNGKFRRNKLLRLLKRETGTNISAPSDFRHALTVQLAGGDRSSRNPSSSTSPPGSPIFPRLKAVAMPADGVKGKTWGPSTCHQKERGHIIKDTVQVSNKIRSKSAPNLEKHPVANRSLFSTLREIDNEWLNDDLSTTNLYHSSKEGTLQKFSAIEALCNMSSMLANVAAGYDVRLSKISPVHPRLLPERDELVNQKYWPAADRWIYKPEYEYSSSSSSYTRNTYHGPVRHYRTPLSEAGDFKPLRFVDSPQHSVSSKNTTPKRKVSNTGLEIDASYPPPPAPSGGFNTYSSTDSSCRSDYYRNSDFYGYQQQHQPNNEYSSFHEEPIYTSYPYDSPLNNSSVRNQRAYAHRRTPSSTSGNLANTSNNMYHPEPEENVEMFYSPYSRRAGDYSGYFSRQNSIDSSSGERPAFLDIGGTTKTLRSSLKRSNYLAPAIRAQNTGGSSSSGPGSPTNPTPPESLTSEDSSYMSARDSSSNSISRVRFSPNTITDIPCHSHSQDSNVSLNLNRRPYSRESSRSRRPSDYDRDYHLS</sequence>
<evidence type="ECO:0000256" key="4">
    <source>
        <dbReference type="ARBA" id="ARBA00022443"/>
    </source>
</evidence>
<evidence type="ECO:0000256" key="10">
    <source>
        <dbReference type="ARBA" id="ARBA00022840"/>
    </source>
</evidence>
<name>A0AAN9TMW7_9HEMI</name>
<feature type="compositionally biased region" description="Polar residues" evidence="16">
    <location>
        <begin position="720"/>
        <end position="729"/>
    </location>
</feature>
<dbReference type="PANTHER" id="PTHR44329:SF293">
    <property type="entry name" value="MITOGEN-ACTIVATED PROTEIN KINASE KINASE KINASE"/>
    <property type="match status" value="1"/>
</dbReference>
<keyword evidence="7" id="KW-0677">Repeat</keyword>
<evidence type="ECO:0000256" key="3">
    <source>
        <dbReference type="ARBA" id="ARBA00012406"/>
    </source>
</evidence>
<dbReference type="PROSITE" id="PS50011">
    <property type="entry name" value="PROTEIN_KINASE_DOM"/>
    <property type="match status" value="1"/>
</dbReference>
<dbReference type="InterPro" id="IPR001452">
    <property type="entry name" value="SH3_domain"/>
</dbReference>
<dbReference type="Proteomes" id="UP001367676">
    <property type="component" value="Unassembled WGS sequence"/>
</dbReference>
<dbReference type="PROSITE" id="PS00108">
    <property type="entry name" value="PROTEIN_KINASE_ST"/>
    <property type="match status" value="1"/>
</dbReference>
<dbReference type="EMBL" id="JBBCAQ010000010">
    <property type="protein sequence ID" value="KAK7602070.1"/>
    <property type="molecule type" value="Genomic_DNA"/>
</dbReference>
<feature type="region of interest" description="Disordered" evidence="16">
    <location>
        <begin position="716"/>
        <end position="763"/>
    </location>
</feature>
<comment type="caution">
    <text evidence="19">The sequence shown here is derived from an EMBL/GenBank/DDBJ whole genome shotgun (WGS) entry which is preliminary data.</text>
</comment>
<feature type="binding site" evidence="14">
    <location>
        <position position="143"/>
    </location>
    <ligand>
        <name>ATP</name>
        <dbReference type="ChEBI" id="CHEBI:30616"/>
    </ligand>
</feature>
<keyword evidence="8 14" id="KW-0547">Nucleotide-binding</keyword>
<dbReference type="GO" id="GO:0004706">
    <property type="term" value="F:JUN kinase kinase kinase activity"/>
    <property type="evidence" value="ECO:0007669"/>
    <property type="project" value="TreeGrafter"/>
</dbReference>
<evidence type="ECO:0000313" key="19">
    <source>
        <dbReference type="EMBL" id="KAK7602070.1"/>
    </source>
</evidence>
<evidence type="ECO:0000313" key="20">
    <source>
        <dbReference type="Proteomes" id="UP001367676"/>
    </source>
</evidence>
<dbReference type="SUPFAM" id="SSF56112">
    <property type="entry name" value="Protein kinase-like (PK-like)"/>
    <property type="match status" value="1"/>
</dbReference>
<dbReference type="GO" id="GO:0006950">
    <property type="term" value="P:response to stress"/>
    <property type="evidence" value="ECO:0007669"/>
    <property type="project" value="UniProtKB-ARBA"/>
</dbReference>